<accession>A0A1W1V6T1</accession>
<protein>
    <submittedName>
        <fullName evidence="1">Uncharacterized protein</fullName>
    </submittedName>
</protein>
<dbReference type="Proteomes" id="UP000192582">
    <property type="component" value="Unassembled WGS sequence"/>
</dbReference>
<sequence length="74" mass="8074">MNKAEKIVQIQKEVERLSLSARGIARGTALTPNTVLGVLRGEEKVQEATVNLIWFFLGLDHDCTPTKVGQSVPA</sequence>
<dbReference type="RefSeq" id="WP_084047977.1">
    <property type="nucleotide sequence ID" value="NZ_FWWU01000009.1"/>
</dbReference>
<proteinExistence type="predicted"/>
<dbReference type="EMBL" id="FWWU01000009">
    <property type="protein sequence ID" value="SMB89117.1"/>
    <property type="molecule type" value="Genomic_DNA"/>
</dbReference>
<gene>
    <name evidence="1" type="ORF">SAMN00790413_00276</name>
</gene>
<dbReference type="AlphaFoldDB" id="A0A1W1V6T1"/>
<evidence type="ECO:0000313" key="1">
    <source>
        <dbReference type="EMBL" id="SMB89117.1"/>
    </source>
</evidence>
<organism evidence="1 2">
    <name type="scientific">Deinococcus hopiensis KR-140</name>
    <dbReference type="NCBI Taxonomy" id="695939"/>
    <lineage>
        <taxon>Bacteria</taxon>
        <taxon>Thermotogati</taxon>
        <taxon>Deinococcota</taxon>
        <taxon>Deinococci</taxon>
        <taxon>Deinococcales</taxon>
        <taxon>Deinococcaceae</taxon>
        <taxon>Deinococcus</taxon>
    </lineage>
</organism>
<name>A0A1W1V6T1_9DEIO</name>
<keyword evidence="2" id="KW-1185">Reference proteome</keyword>
<dbReference type="STRING" id="695939.SAMN00790413_00276"/>
<evidence type="ECO:0000313" key="2">
    <source>
        <dbReference type="Proteomes" id="UP000192582"/>
    </source>
</evidence>
<reference evidence="1 2" key="1">
    <citation type="submission" date="2017-04" db="EMBL/GenBank/DDBJ databases">
        <authorList>
            <person name="Afonso C.L."/>
            <person name="Miller P.J."/>
            <person name="Scott M.A."/>
            <person name="Spackman E."/>
            <person name="Goraichik I."/>
            <person name="Dimitrov K.M."/>
            <person name="Suarez D.L."/>
            <person name="Swayne D.E."/>
        </authorList>
    </citation>
    <scope>NUCLEOTIDE SEQUENCE [LARGE SCALE GENOMIC DNA]</scope>
    <source>
        <strain evidence="1 2">KR-140</strain>
    </source>
</reference>